<dbReference type="GO" id="GO:0016671">
    <property type="term" value="F:oxidoreductase activity, acting on a sulfur group of donors, disulfide as acceptor"/>
    <property type="evidence" value="ECO:0007669"/>
    <property type="project" value="InterPro"/>
</dbReference>
<dbReference type="Pfam" id="PF03227">
    <property type="entry name" value="GILT"/>
    <property type="match status" value="1"/>
</dbReference>
<keyword evidence="2" id="KW-0325">Glycoprotein</keyword>
<organism evidence="3 4">
    <name type="scientific">Anisakis simplex</name>
    <name type="common">Herring worm</name>
    <dbReference type="NCBI Taxonomy" id="6269"/>
    <lineage>
        <taxon>Eukaryota</taxon>
        <taxon>Metazoa</taxon>
        <taxon>Ecdysozoa</taxon>
        <taxon>Nematoda</taxon>
        <taxon>Chromadorea</taxon>
        <taxon>Rhabditida</taxon>
        <taxon>Spirurina</taxon>
        <taxon>Ascaridomorpha</taxon>
        <taxon>Ascaridoidea</taxon>
        <taxon>Anisakidae</taxon>
        <taxon>Anisakis</taxon>
        <taxon>Anisakis simplex complex</taxon>
    </lineage>
</organism>
<dbReference type="EMBL" id="UYRR01009789">
    <property type="protein sequence ID" value="VDK25095.1"/>
    <property type="molecule type" value="Genomic_DNA"/>
</dbReference>
<accession>A0A3P6PCC4</accession>
<dbReference type="Proteomes" id="UP000267096">
    <property type="component" value="Unassembled WGS sequence"/>
</dbReference>
<protein>
    <submittedName>
        <fullName evidence="3">Uncharacterized protein</fullName>
    </submittedName>
</protein>
<evidence type="ECO:0000313" key="3">
    <source>
        <dbReference type="EMBL" id="VDK25095.1"/>
    </source>
</evidence>
<evidence type="ECO:0000313" key="4">
    <source>
        <dbReference type="Proteomes" id="UP000267096"/>
    </source>
</evidence>
<feature type="non-terminal residue" evidence="3">
    <location>
        <position position="124"/>
    </location>
</feature>
<name>A0A3P6PCC4_ANISI</name>
<reference evidence="3 4" key="1">
    <citation type="submission" date="2018-11" db="EMBL/GenBank/DDBJ databases">
        <authorList>
            <consortium name="Pathogen Informatics"/>
        </authorList>
    </citation>
    <scope>NUCLEOTIDE SEQUENCE [LARGE SCALE GENOMIC DNA]</scope>
</reference>
<dbReference type="AlphaFoldDB" id="A0A3P6PCC4"/>
<keyword evidence="4" id="KW-1185">Reference proteome</keyword>
<evidence type="ECO:0000256" key="1">
    <source>
        <dbReference type="ARBA" id="ARBA00005679"/>
    </source>
</evidence>
<sequence>MWCDSYEAALKCDVVLQCDAFRRHAQNNKLKLTLIYEALCPYCQRFIVNHLGALYHQFRPFIELELVPWGNSRILRDGSIKCNHGQVECDANRLQGCVLDHVKIKHALPFIICFERHFGAKLDV</sequence>
<gene>
    <name evidence="3" type="ORF">ASIM_LOCUS5163</name>
</gene>
<dbReference type="InterPro" id="IPR004911">
    <property type="entry name" value="Interferon-induced_GILT"/>
</dbReference>
<comment type="similarity">
    <text evidence="1">Belongs to the GILT family.</text>
</comment>
<evidence type="ECO:0000256" key="2">
    <source>
        <dbReference type="ARBA" id="ARBA00023180"/>
    </source>
</evidence>
<dbReference type="PANTHER" id="PTHR13234">
    <property type="entry name" value="GAMMA-INTERFERON INDUCIBLE LYSOSOMAL THIOL REDUCTASE GILT"/>
    <property type="match status" value="1"/>
</dbReference>
<proteinExistence type="inferred from homology"/>
<dbReference type="PANTHER" id="PTHR13234:SF11">
    <property type="entry name" value="PRION-LIKE-(Q_N-RICH)-DOMAIN-BEARING PROTEIN"/>
    <property type="match status" value="1"/>
</dbReference>
<dbReference type="OrthoDB" id="958254at2759"/>